<comment type="caution">
    <text evidence="4">The sequence shown here is derived from an EMBL/GenBank/DDBJ whole genome shotgun (WGS) entry which is preliminary data.</text>
</comment>
<keyword evidence="2" id="KW-0238">DNA-binding</keyword>
<dbReference type="STRING" id="904291.A7J15_08050"/>
<keyword evidence="5" id="KW-1185">Reference proteome</keyword>
<dbReference type="InterPro" id="IPR001647">
    <property type="entry name" value="HTH_TetR"/>
</dbReference>
<dbReference type="AlphaFoldDB" id="A0A1B9NAG8"/>
<evidence type="ECO:0000313" key="4">
    <source>
        <dbReference type="EMBL" id="OCG73612.1"/>
    </source>
</evidence>
<organism evidence="4 5">
    <name type="scientific">Microbacterium sediminis</name>
    <dbReference type="NCBI Taxonomy" id="904291"/>
    <lineage>
        <taxon>Bacteria</taxon>
        <taxon>Bacillati</taxon>
        <taxon>Actinomycetota</taxon>
        <taxon>Actinomycetes</taxon>
        <taxon>Micrococcales</taxon>
        <taxon>Microbacteriaceae</taxon>
        <taxon>Microbacterium</taxon>
    </lineage>
</organism>
<dbReference type="InterPro" id="IPR009057">
    <property type="entry name" value="Homeodomain-like_sf"/>
</dbReference>
<dbReference type="PANTHER" id="PTHR30055">
    <property type="entry name" value="HTH-TYPE TRANSCRIPTIONAL REGULATOR RUTR"/>
    <property type="match status" value="1"/>
</dbReference>
<reference evidence="4 5" key="1">
    <citation type="submission" date="2016-05" db="EMBL/GenBank/DDBJ databases">
        <authorList>
            <person name="Lavstsen T."/>
            <person name="Jespersen J.S."/>
        </authorList>
    </citation>
    <scope>NUCLEOTIDE SEQUENCE [LARGE SCALE GENOMIC DNA]</scope>
    <source>
        <strain evidence="4 5">YLB-01</strain>
    </source>
</reference>
<sequence length="177" mass="19161">MSSLRSDAARSRQQILRAARGRAIDDLRFNELAREAGVGVGTVYRHFPNMPALVEALNHDALELLVERARAALDATDPAAALDAFVREAVQLQVERDGLQSVLLSPDASPDARALRDELMPLVQRILDRAAEAGALRTGISVDQLQRLVCGVEHAVRLGGGRDRDLFLGVVLAGLRP</sequence>
<evidence type="ECO:0000256" key="2">
    <source>
        <dbReference type="ARBA" id="ARBA00023125"/>
    </source>
</evidence>
<dbReference type="RefSeq" id="WP_067026739.1">
    <property type="nucleotide sequence ID" value="NZ_CP038256.1"/>
</dbReference>
<dbReference type="GO" id="GO:0003700">
    <property type="term" value="F:DNA-binding transcription factor activity"/>
    <property type="evidence" value="ECO:0007669"/>
    <property type="project" value="TreeGrafter"/>
</dbReference>
<dbReference type="GO" id="GO:0000976">
    <property type="term" value="F:transcription cis-regulatory region binding"/>
    <property type="evidence" value="ECO:0007669"/>
    <property type="project" value="TreeGrafter"/>
</dbReference>
<name>A0A1B9NAG8_9MICO</name>
<keyword evidence="3" id="KW-0804">Transcription</keyword>
<dbReference type="Pfam" id="PF00440">
    <property type="entry name" value="TetR_N"/>
    <property type="match status" value="1"/>
</dbReference>
<dbReference type="Proteomes" id="UP000093355">
    <property type="component" value="Unassembled WGS sequence"/>
</dbReference>
<dbReference type="Gene3D" id="1.10.357.10">
    <property type="entry name" value="Tetracycline Repressor, domain 2"/>
    <property type="match status" value="1"/>
</dbReference>
<dbReference type="SUPFAM" id="SSF48498">
    <property type="entry name" value="Tetracyclin repressor-like, C-terminal domain"/>
    <property type="match status" value="1"/>
</dbReference>
<evidence type="ECO:0000256" key="3">
    <source>
        <dbReference type="ARBA" id="ARBA00023163"/>
    </source>
</evidence>
<protein>
    <submittedName>
        <fullName evidence="4">TetR family transcriptional regulator</fullName>
    </submittedName>
</protein>
<keyword evidence="1" id="KW-0805">Transcription regulation</keyword>
<dbReference type="Pfam" id="PF21597">
    <property type="entry name" value="TetR_C_43"/>
    <property type="match status" value="1"/>
</dbReference>
<proteinExistence type="predicted"/>
<accession>A0A1B9NAG8</accession>
<evidence type="ECO:0000256" key="1">
    <source>
        <dbReference type="ARBA" id="ARBA00023015"/>
    </source>
</evidence>
<dbReference type="EMBL" id="LXMD01000024">
    <property type="protein sequence ID" value="OCG73612.1"/>
    <property type="molecule type" value="Genomic_DNA"/>
</dbReference>
<dbReference type="InterPro" id="IPR050109">
    <property type="entry name" value="HTH-type_TetR-like_transc_reg"/>
</dbReference>
<dbReference type="PANTHER" id="PTHR30055:SF234">
    <property type="entry name" value="HTH-TYPE TRANSCRIPTIONAL REGULATOR BETI"/>
    <property type="match status" value="1"/>
</dbReference>
<dbReference type="OrthoDB" id="3192968at2"/>
<dbReference type="InterPro" id="IPR049445">
    <property type="entry name" value="TetR_SbtR-like_C"/>
</dbReference>
<dbReference type="PROSITE" id="PS50977">
    <property type="entry name" value="HTH_TETR_2"/>
    <property type="match status" value="1"/>
</dbReference>
<gene>
    <name evidence="4" type="ORF">A7J15_08050</name>
</gene>
<evidence type="ECO:0000313" key="5">
    <source>
        <dbReference type="Proteomes" id="UP000093355"/>
    </source>
</evidence>
<dbReference type="InterPro" id="IPR036271">
    <property type="entry name" value="Tet_transcr_reg_TetR-rel_C_sf"/>
</dbReference>
<dbReference type="SUPFAM" id="SSF46689">
    <property type="entry name" value="Homeodomain-like"/>
    <property type="match status" value="1"/>
</dbReference>